<feature type="domain" description="DUF2062" evidence="3">
    <location>
        <begin position="261"/>
        <end position="397"/>
    </location>
</feature>
<evidence type="ECO:0000256" key="1">
    <source>
        <dbReference type="SAM" id="Phobius"/>
    </source>
</evidence>
<feature type="domain" description="Glycosyltransferase 2-like" evidence="2">
    <location>
        <begin position="17"/>
        <end position="156"/>
    </location>
</feature>
<dbReference type="Gene3D" id="3.90.550.10">
    <property type="entry name" value="Spore Coat Polysaccharide Biosynthesis Protein SpsA, Chain A"/>
    <property type="match status" value="1"/>
</dbReference>
<protein>
    <submittedName>
        <fullName evidence="4">DUF2062 domain-containing protein</fullName>
    </submittedName>
</protein>
<dbReference type="RefSeq" id="WP_343912793.1">
    <property type="nucleotide sequence ID" value="NZ_BAAAGE010000002.1"/>
</dbReference>
<evidence type="ECO:0000259" key="2">
    <source>
        <dbReference type="Pfam" id="PF00535"/>
    </source>
</evidence>
<feature type="transmembrane region" description="Helical" evidence="1">
    <location>
        <begin position="367"/>
        <end position="390"/>
    </location>
</feature>
<evidence type="ECO:0000313" key="5">
    <source>
        <dbReference type="Proteomes" id="UP001501758"/>
    </source>
</evidence>
<feature type="transmembrane region" description="Helical" evidence="1">
    <location>
        <begin position="313"/>
        <end position="334"/>
    </location>
</feature>
<dbReference type="PANTHER" id="PTHR48090:SF7">
    <property type="entry name" value="RFBJ PROTEIN"/>
    <property type="match status" value="1"/>
</dbReference>
<organism evidence="4 5">
    <name type="scientific">Aquimarina litoralis</name>
    <dbReference type="NCBI Taxonomy" id="584605"/>
    <lineage>
        <taxon>Bacteria</taxon>
        <taxon>Pseudomonadati</taxon>
        <taxon>Bacteroidota</taxon>
        <taxon>Flavobacteriia</taxon>
        <taxon>Flavobacteriales</taxon>
        <taxon>Flavobacteriaceae</taxon>
        <taxon>Aquimarina</taxon>
    </lineage>
</organism>
<dbReference type="Pfam" id="PF00535">
    <property type="entry name" value="Glycos_transf_2"/>
    <property type="match status" value="1"/>
</dbReference>
<dbReference type="InterPro" id="IPR050256">
    <property type="entry name" value="Glycosyltransferase_2"/>
</dbReference>
<keyword evidence="5" id="KW-1185">Reference proteome</keyword>
<dbReference type="EMBL" id="BAAAGE010000002">
    <property type="protein sequence ID" value="GAA0723371.1"/>
    <property type="molecule type" value="Genomic_DNA"/>
</dbReference>
<dbReference type="InterPro" id="IPR018639">
    <property type="entry name" value="DUF2062"/>
</dbReference>
<feature type="transmembrane region" description="Helical" evidence="1">
    <location>
        <begin position="280"/>
        <end position="306"/>
    </location>
</feature>
<keyword evidence="1" id="KW-0472">Membrane</keyword>
<comment type="caution">
    <text evidence="4">The sequence shown here is derived from an EMBL/GenBank/DDBJ whole genome shotgun (WGS) entry which is preliminary data.</text>
</comment>
<keyword evidence="1" id="KW-1133">Transmembrane helix</keyword>
<feature type="transmembrane region" description="Helical" evidence="1">
    <location>
        <begin position="227"/>
        <end position="246"/>
    </location>
</feature>
<dbReference type="PANTHER" id="PTHR48090">
    <property type="entry name" value="UNDECAPRENYL-PHOSPHATE 4-DEOXY-4-FORMAMIDO-L-ARABINOSE TRANSFERASE-RELATED"/>
    <property type="match status" value="1"/>
</dbReference>
<accession>A0ABP3U308</accession>
<dbReference type="Pfam" id="PF09835">
    <property type="entry name" value="DUF2062"/>
    <property type="match status" value="1"/>
</dbReference>
<dbReference type="InterPro" id="IPR001173">
    <property type="entry name" value="Glyco_trans_2-like"/>
</dbReference>
<gene>
    <name evidence="4" type="ORF">GCM10009430_26740</name>
</gene>
<name>A0ABP3U308_9FLAO</name>
<keyword evidence="1" id="KW-0812">Transmembrane</keyword>
<dbReference type="SUPFAM" id="SSF53448">
    <property type="entry name" value="Nucleotide-diphospho-sugar transferases"/>
    <property type="match status" value="1"/>
</dbReference>
<proteinExistence type="predicted"/>
<dbReference type="CDD" id="cd04179">
    <property type="entry name" value="DPM_DPG-synthase_like"/>
    <property type="match status" value="1"/>
</dbReference>
<sequence length="402" mass="45602">MAEKTLFDSRFETLNCCVFIPTYNNHKTLDRVIQGVMKYTDRIIIINDGSTDSTSTILEQYKNSIKIITFPENKGKGMALREGFKIASELGYDYMITIDSDGQHFPSDLPVFLNELEKQDPAISLLLIGSRNMDDPTVPGKSSFGNKFSNFWYYVETGIKLKDTQSGYRLYPIKEISKLKLFTTKFELEIEVIVKLAWRNVEVRNIPVQVLYDETERVSHFRPFKDFTRISILNTWLVTLTLFFYLPKRLIGKVKKKGFKKYWRENVLRSNDSPVKKASAIALGLFIGIAPLWGFQTILVISLAVLLKLNKAIAFLFSNISIPPLIPFIIYGSYQIGAIAMGKEMDATLNIEDIKSGTDVFKGLGQYILGSIILATLVSSISGVIAYLYFSFRKSKKEAVDA</sequence>
<dbReference type="Proteomes" id="UP001501758">
    <property type="component" value="Unassembled WGS sequence"/>
</dbReference>
<evidence type="ECO:0000313" key="4">
    <source>
        <dbReference type="EMBL" id="GAA0723371.1"/>
    </source>
</evidence>
<evidence type="ECO:0000259" key="3">
    <source>
        <dbReference type="Pfam" id="PF09835"/>
    </source>
</evidence>
<reference evidence="5" key="1">
    <citation type="journal article" date="2019" name="Int. J. Syst. Evol. Microbiol.">
        <title>The Global Catalogue of Microorganisms (GCM) 10K type strain sequencing project: providing services to taxonomists for standard genome sequencing and annotation.</title>
        <authorList>
            <consortium name="The Broad Institute Genomics Platform"/>
            <consortium name="The Broad Institute Genome Sequencing Center for Infectious Disease"/>
            <person name="Wu L."/>
            <person name="Ma J."/>
        </authorList>
    </citation>
    <scope>NUCLEOTIDE SEQUENCE [LARGE SCALE GENOMIC DNA]</scope>
    <source>
        <strain evidence="5">JCM 15974</strain>
    </source>
</reference>
<dbReference type="InterPro" id="IPR029044">
    <property type="entry name" value="Nucleotide-diphossugar_trans"/>
</dbReference>